<dbReference type="PANTHER" id="PTHR39394">
    <property type="entry name" value="YALI0E31793P"/>
    <property type="match status" value="1"/>
</dbReference>
<name>A0A0H5C880_CYBJN</name>
<feature type="domain" description="DnaJ homologue subfamily C member 28 conserved" evidence="2">
    <location>
        <begin position="165"/>
        <end position="231"/>
    </location>
</feature>
<feature type="compositionally biased region" description="Basic and acidic residues" evidence="1">
    <location>
        <begin position="313"/>
        <end position="329"/>
    </location>
</feature>
<dbReference type="InterPro" id="IPR018961">
    <property type="entry name" value="DnaJ_homolog_subfam-C_membr-28"/>
</dbReference>
<gene>
    <name evidence="3" type="ORF">BN1211_5269</name>
</gene>
<dbReference type="Pfam" id="PF09350">
    <property type="entry name" value="DJC28_CD"/>
    <property type="match status" value="1"/>
</dbReference>
<dbReference type="AlphaFoldDB" id="A0A0H5C880"/>
<dbReference type="Proteomes" id="UP000038830">
    <property type="component" value="Unassembled WGS sequence"/>
</dbReference>
<accession>A0A0H5C880</accession>
<evidence type="ECO:0000313" key="3">
    <source>
        <dbReference type="EMBL" id="CEP24446.1"/>
    </source>
</evidence>
<evidence type="ECO:0000256" key="1">
    <source>
        <dbReference type="SAM" id="MobiDB-lite"/>
    </source>
</evidence>
<dbReference type="PANTHER" id="PTHR39394:SF1">
    <property type="entry name" value="DNAJ HOMOLOGUE SUBFAMILY C MEMBER 28 CONSERVED DOMAIN-CONTAINING PROTEIN"/>
    <property type="match status" value="1"/>
</dbReference>
<sequence length="345" mass="40804">MTVRLFRRCYTKKVEDAFTRRLAELESDIVKKDDALLGEEFQSLIDKDPQLSKIHSELDRKEYEHKYQHAIHSAKIPSYASKHTKDIAFSQTWTGEEKPHDTTLRMVIDKYKPTKSQVEARRLGKAKESVLDFRINKASDEDSTFRAIYHEKFTPIGSFDKIKTLADARIEEAMRQGQFQNIPRGKKLDVEVKPYVDRTEHHLNNMLVKQNIVPPWIEKQGGVNGEISSFRKEVQDKWESHIRHFYNEDHNAMFMEFKRRWRGILEAKMVNVNSSIRTYNLQAPLSTQKFYLLMDKELERCFANVDADDVNKQHKLQAERSQREKEQEQSSKSNSFSLKFWKWND</sequence>
<dbReference type="EMBL" id="CDQK01000006">
    <property type="protein sequence ID" value="CEP24446.1"/>
    <property type="molecule type" value="Genomic_DNA"/>
</dbReference>
<proteinExistence type="predicted"/>
<evidence type="ECO:0000259" key="2">
    <source>
        <dbReference type="Pfam" id="PF09350"/>
    </source>
</evidence>
<organism evidence="3 4">
    <name type="scientific">Cyberlindnera jadinii (strain ATCC 18201 / CBS 1600 / BCRC 20928 / JCM 3617 / NBRC 0987 / NRRL Y-1542)</name>
    <name type="common">Torula yeast</name>
    <name type="synonym">Candida utilis</name>
    <dbReference type="NCBI Taxonomy" id="983966"/>
    <lineage>
        <taxon>Eukaryota</taxon>
        <taxon>Fungi</taxon>
        <taxon>Dikarya</taxon>
        <taxon>Ascomycota</taxon>
        <taxon>Saccharomycotina</taxon>
        <taxon>Saccharomycetes</taxon>
        <taxon>Phaffomycetales</taxon>
        <taxon>Phaffomycetaceae</taxon>
        <taxon>Cyberlindnera</taxon>
    </lineage>
</organism>
<reference evidence="4" key="1">
    <citation type="journal article" date="2015" name="J. Biotechnol.">
        <title>The structure of the Cyberlindnera jadinii genome and its relation to Candida utilis analyzed by the occurrence of single nucleotide polymorphisms.</title>
        <authorList>
            <person name="Rupp O."/>
            <person name="Brinkrolf K."/>
            <person name="Buerth C."/>
            <person name="Kunigo M."/>
            <person name="Schneider J."/>
            <person name="Jaenicke S."/>
            <person name="Goesmann A."/>
            <person name="Puehler A."/>
            <person name="Jaeger K.-E."/>
            <person name="Ernst J.F."/>
        </authorList>
    </citation>
    <scope>NUCLEOTIDE SEQUENCE [LARGE SCALE GENOMIC DNA]</scope>
    <source>
        <strain evidence="4">ATCC 18201 / CBS 1600 / BCRC 20928 / JCM 3617 / NBRC 0987 / NRRL Y-1542</strain>
    </source>
</reference>
<feature type="region of interest" description="Disordered" evidence="1">
    <location>
        <begin position="313"/>
        <end position="345"/>
    </location>
</feature>
<evidence type="ECO:0000313" key="4">
    <source>
        <dbReference type="Proteomes" id="UP000038830"/>
    </source>
</evidence>
<protein>
    <recommendedName>
        <fullName evidence="2">DnaJ homologue subfamily C member 28 conserved domain-containing protein</fullName>
    </recommendedName>
</protein>